<dbReference type="EMBL" id="CAXDID020000390">
    <property type="protein sequence ID" value="CAL6086003.1"/>
    <property type="molecule type" value="Genomic_DNA"/>
</dbReference>
<feature type="signal peptide" evidence="1">
    <location>
        <begin position="1"/>
        <end position="17"/>
    </location>
</feature>
<keyword evidence="1" id="KW-0732">Signal</keyword>
<comment type="caution">
    <text evidence="2">The sequence shown here is derived from an EMBL/GenBank/DDBJ whole genome shotgun (WGS) entry which is preliminary data.</text>
</comment>
<dbReference type="EMBL" id="CATOUU010000309">
    <property type="protein sequence ID" value="CAI9924250.1"/>
    <property type="molecule type" value="Genomic_DNA"/>
</dbReference>
<organism evidence="2">
    <name type="scientific">Hexamita inflata</name>
    <dbReference type="NCBI Taxonomy" id="28002"/>
    <lineage>
        <taxon>Eukaryota</taxon>
        <taxon>Metamonada</taxon>
        <taxon>Diplomonadida</taxon>
        <taxon>Hexamitidae</taxon>
        <taxon>Hexamitinae</taxon>
        <taxon>Hexamita</taxon>
    </lineage>
</organism>
<dbReference type="AlphaFoldDB" id="A0AA86TQ78"/>
<accession>A0AA86TQ78</accession>
<protein>
    <submittedName>
        <fullName evidence="3">Hypothetical_protein</fullName>
    </submittedName>
</protein>
<feature type="chain" id="PRO_5041734798" evidence="1">
    <location>
        <begin position="18"/>
        <end position="132"/>
    </location>
</feature>
<keyword evidence="4" id="KW-1185">Reference proteome</keyword>
<evidence type="ECO:0000256" key="1">
    <source>
        <dbReference type="SAM" id="SignalP"/>
    </source>
</evidence>
<evidence type="ECO:0000313" key="3">
    <source>
        <dbReference type="EMBL" id="CAL6086003.1"/>
    </source>
</evidence>
<dbReference type="Proteomes" id="UP001642409">
    <property type="component" value="Unassembled WGS sequence"/>
</dbReference>
<reference evidence="3 4" key="2">
    <citation type="submission" date="2024-07" db="EMBL/GenBank/DDBJ databases">
        <authorList>
            <person name="Akdeniz Z."/>
        </authorList>
    </citation>
    <scope>NUCLEOTIDE SEQUENCE [LARGE SCALE GENOMIC DNA]</scope>
</reference>
<sequence>MLLTTQWVLICVRLSRLQTYYEYTPQQSVQPVSQQLVSPVLIPVRKPNVEIAQFTKTSYRERKSYSIEFKRDVLEIYDRYRLHFKGNAAKKTTGLRRLKQFPQQKLGRYQNLLLLFQKIASLWLLWRMKLKS</sequence>
<proteinExistence type="predicted"/>
<evidence type="ECO:0000313" key="4">
    <source>
        <dbReference type="Proteomes" id="UP001642409"/>
    </source>
</evidence>
<name>A0AA86TQ78_9EUKA</name>
<evidence type="ECO:0000313" key="2">
    <source>
        <dbReference type="EMBL" id="CAI9924250.1"/>
    </source>
</evidence>
<reference evidence="2" key="1">
    <citation type="submission" date="2023-06" db="EMBL/GenBank/DDBJ databases">
        <authorList>
            <person name="Kurt Z."/>
        </authorList>
    </citation>
    <scope>NUCLEOTIDE SEQUENCE</scope>
</reference>
<gene>
    <name evidence="2" type="ORF">HINF_LOCUS11895</name>
    <name evidence="3" type="ORF">HINF_LOCUS62951</name>
</gene>